<dbReference type="SFLD" id="SFLDS00029">
    <property type="entry name" value="Radical_SAM"/>
    <property type="match status" value="1"/>
</dbReference>
<dbReference type="GO" id="GO:0051539">
    <property type="term" value="F:4 iron, 4 sulfur cluster binding"/>
    <property type="evidence" value="ECO:0007669"/>
    <property type="project" value="UniProtKB-UniRule"/>
</dbReference>
<dbReference type="GO" id="GO:0000287">
    <property type="term" value="F:magnesium ion binding"/>
    <property type="evidence" value="ECO:0007669"/>
    <property type="project" value="UniProtKB-UniRule"/>
</dbReference>
<evidence type="ECO:0000313" key="10">
    <source>
        <dbReference type="EMBL" id="NIR74778.1"/>
    </source>
</evidence>
<dbReference type="HAMAP" id="MF_00917">
    <property type="entry name" value="QueE"/>
    <property type="match status" value="1"/>
</dbReference>
<dbReference type="AlphaFoldDB" id="A0AAE5CBP7"/>
<keyword evidence="8" id="KW-0671">Queuosine biosynthesis</keyword>
<feature type="binding site" evidence="8">
    <location>
        <position position="25"/>
    </location>
    <ligand>
        <name>substrate</name>
    </ligand>
</feature>
<dbReference type="GO" id="GO:0008616">
    <property type="term" value="P:tRNA queuosine(34) biosynthetic process"/>
    <property type="evidence" value="ECO:0007669"/>
    <property type="project" value="UniProtKB-UniRule"/>
</dbReference>
<comment type="subunit">
    <text evidence="8">Homodimer.</text>
</comment>
<reference evidence="10 11" key="1">
    <citation type="submission" date="2020-01" db="EMBL/GenBank/DDBJ databases">
        <title>Genomes assembled from Gulf of Kutch pelagic sediment metagenomes.</title>
        <authorList>
            <person name="Chandrashekar M."/>
            <person name="Mahajan M.S."/>
            <person name="Dave K.J."/>
            <person name="Vatsa P."/>
            <person name="Nathani N.M."/>
        </authorList>
    </citation>
    <scope>NUCLEOTIDE SEQUENCE [LARGE SCALE GENOMIC DNA]</scope>
    <source>
        <strain evidence="10">KS3-K002</strain>
    </source>
</reference>
<feature type="binding site" evidence="8">
    <location>
        <position position="33"/>
    </location>
    <ligand>
        <name>[4Fe-4S] cluster</name>
        <dbReference type="ChEBI" id="CHEBI:49883"/>
        <note>4Fe-4S-S-AdoMet</note>
    </ligand>
</feature>
<evidence type="ECO:0000256" key="7">
    <source>
        <dbReference type="ARBA" id="ARBA00023239"/>
    </source>
</evidence>
<accession>A0AAE5CBP7</accession>
<feature type="binding site" evidence="8">
    <location>
        <position position="36"/>
    </location>
    <ligand>
        <name>[4Fe-4S] cluster</name>
        <dbReference type="ChEBI" id="CHEBI:49883"/>
        <note>4Fe-4S-S-AdoMet</note>
    </ligand>
</feature>
<feature type="binding site" evidence="8">
    <location>
        <position position="70"/>
    </location>
    <ligand>
        <name>substrate</name>
    </ligand>
</feature>
<organism evidence="10 11">
    <name type="scientific">Candidatus Kutchimonas denitrificans</name>
    <dbReference type="NCBI Taxonomy" id="3056748"/>
    <lineage>
        <taxon>Bacteria</taxon>
        <taxon>Pseudomonadati</taxon>
        <taxon>Gemmatimonadota</taxon>
        <taxon>Gemmatimonadia</taxon>
        <taxon>Candidatus Palauibacterales</taxon>
        <taxon>Candidatus Palauibacteraceae</taxon>
        <taxon>Candidatus Kutchimonas</taxon>
    </lineage>
</organism>
<dbReference type="PROSITE" id="PS51918">
    <property type="entry name" value="RADICAL_SAM"/>
    <property type="match status" value="1"/>
</dbReference>
<name>A0AAE5CBP7_9BACT</name>
<feature type="binding site" evidence="8">
    <location>
        <begin position="35"/>
        <end position="37"/>
    </location>
    <ligand>
        <name>S-adenosyl-L-methionine</name>
        <dbReference type="ChEBI" id="CHEBI:59789"/>
    </ligand>
</feature>
<keyword evidence="6 8" id="KW-0411">Iron-sulfur</keyword>
<gene>
    <name evidence="8" type="primary">queE</name>
    <name evidence="10" type="ORF">GWO12_06650</name>
</gene>
<evidence type="ECO:0000256" key="2">
    <source>
        <dbReference type="ARBA" id="ARBA00022691"/>
    </source>
</evidence>
<feature type="binding site" evidence="8">
    <location>
        <begin position="10"/>
        <end position="12"/>
    </location>
    <ligand>
        <name>substrate</name>
    </ligand>
</feature>
<dbReference type="GO" id="GO:0016840">
    <property type="term" value="F:carbon-nitrogen lyase activity"/>
    <property type="evidence" value="ECO:0007669"/>
    <property type="project" value="UniProtKB-UniRule"/>
</dbReference>
<sequence>MKVTEIFLSIQGESGWAGYPCVFVRATGCHLRCVWCDTDYAFFGGREMSVNEIVEEIERLGRGCRLAEITGGEPLLQKDVVELAEALLERGYTVLCETSGSLDIDALPAAVVKIMDLKCPGSGEADRNLWENLEKLSERDEVKFVIAGREDYEWALEVIEERGLAGRRLLFAPVHGTLEPRQLAEWMLTDNVPARLQLQLHKSIWSPEEVGV</sequence>
<evidence type="ECO:0000313" key="11">
    <source>
        <dbReference type="Proteomes" id="UP000702544"/>
    </source>
</evidence>
<comment type="caution">
    <text evidence="10">The sequence shown here is derived from an EMBL/GenBank/DDBJ whole genome shotgun (WGS) entry which is preliminary data.</text>
</comment>
<dbReference type="PANTHER" id="PTHR42836">
    <property type="entry name" value="7-CARBOXY-7-DEAZAGUANINE SYNTHASE"/>
    <property type="match status" value="1"/>
</dbReference>
<comment type="pathway">
    <text evidence="8">Purine metabolism; 7-cyano-7-deazaguanine biosynthesis.</text>
</comment>
<feature type="binding site" evidence="8">
    <location>
        <position position="72"/>
    </location>
    <ligand>
        <name>S-adenosyl-L-methionine</name>
        <dbReference type="ChEBI" id="CHEBI:59789"/>
    </ligand>
</feature>
<evidence type="ECO:0000256" key="6">
    <source>
        <dbReference type="ARBA" id="ARBA00023014"/>
    </source>
</evidence>
<dbReference type="InterPro" id="IPR024924">
    <property type="entry name" value="7-CO-7-deazaguanine_synth-like"/>
</dbReference>
<feature type="binding site" evidence="8">
    <location>
        <position position="38"/>
    </location>
    <ligand>
        <name>Mg(2+)</name>
        <dbReference type="ChEBI" id="CHEBI:18420"/>
    </ligand>
</feature>
<evidence type="ECO:0000256" key="3">
    <source>
        <dbReference type="ARBA" id="ARBA00022723"/>
    </source>
</evidence>
<keyword evidence="1 8" id="KW-0004">4Fe-4S</keyword>
<dbReference type="InterPro" id="IPR058240">
    <property type="entry name" value="rSAM_sf"/>
</dbReference>
<dbReference type="PANTHER" id="PTHR42836:SF1">
    <property type="entry name" value="7-CARBOXY-7-DEAZAGUANINE SYNTHASE"/>
    <property type="match status" value="1"/>
</dbReference>
<comment type="similarity">
    <text evidence="8">Belongs to the radical SAM superfamily. 7-carboxy-7-deazaguanine synthase family.</text>
</comment>
<keyword evidence="7 8" id="KW-0456">Lyase</keyword>
<feature type="binding site" evidence="8">
    <location>
        <position position="29"/>
    </location>
    <ligand>
        <name>[4Fe-4S] cluster</name>
        <dbReference type="ChEBI" id="CHEBI:49883"/>
        <note>4Fe-4S-S-AdoMet</note>
    </ligand>
</feature>
<dbReference type="EC" id="4.3.99.3" evidence="8"/>
<feature type="domain" description="Radical SAM core" evidence="9">
    <location>
        <begin position="16"/>
        <end position="208"/>
    </location>
</feature>
<evidence type="ECO:0000259" key="9">
    <source>
        <dbReference type="PROSITE" id="PS51918"/>
    </source>
</evidence>
<dbReference type="Proteomes" id="UP000702544">
    <property type="component" value="Unassembled WGS sequence"/>
</dbReference>
<comment type="catalytic activity">
    <reaction evidence="8">
        <text>6-carboxy-5,6,7,8-tetrahydropterin + H(+) = 7-carboxy-7-carbaguanine + NH4(+)</text>
        <dbReference type="Rhea" id="RHEA:27974"/>
        <dbReference type="ChEBI" id="CHEBI:15378"/>
        <dbReference type="ChEBI" id="CHEBI:28938"/>
        <dbReference type="ChEBI" id="CHEBI:61032"/>
        <dbReference type="ChEBI" id="CHEBI:61036"/>
        <dbReference type="EC" id="4.3.99.3"/>
    </reaction>
</comment>
<keyword evidence="2 8" id="KW-0949">S-adenosyl-L-methionine</keyword>
<comment type="caution">
    <text evidence="8">Lacks conserved residue(s) required for the propagation of feature annotation.</text>
</comment>
<comment type="cofactor">
    <cofactor evidence="8">
        <name>S-adenosyl-L-methionine</name>
        <dbReference type="ChEBI" id="CHEBI:59789"/>
    </cofactor>
    <text evidence="8">Binds 1 S-adenosyl-L-methionine per subunit.</text>
</comment>
<comment type="function">
    <text evidence="8">Catalyzes the complex heterocyclic radical-mediated conversion of 6-carboxy-5,6,7,8-tetrahydropterin (CPH4) to 7-carboxy-7-deazaguanine (CDG), a step common to the biosynthetic pathways of all 7-deazapurine-containing compounds.</text>
</comment>
<dbReference type="CDD" id="cd01335">
    <property type="entry name" value="Radical_SAM"/>
    <property type="match status" value="1"/>
</dbReference>
<dbReference type="PIRSF" id="PIRSF000370">
    <property type="entry name" value="QueE"/>
    <property type="match status" value="1"/>
</dbReference>
<keyword evidence="5 8" id="KW-0408">Iron</keyword>
<dbReference type="InterPro" id="IPR013785">
    <property type="entry name" value="Aldolase_TIM"/>
</dbReference>
<keyword evidence="4 8" id="KW-0460">Magnesium</keyword>
<dbReference type="Pfam" id="PF04055">
    <property type="entry name" value="Radical_SAM"/>
    <property type="match status" value="1"/>
</dbReference>
<dbReference type="GO" id="GO:1904047">
    <property type="term" value="F:S-adenosyl-L-methionine binding"/>
    <property type="evidence" value="ECO:0007669"/>
    <property type="project" value="UniProtKB-UniRule"/>
</dbReference>
<comment type="cofactor">
    <cofactor evidence="8">
        <name>Mg(2+)</name>
        <dbReference type="ChEBI" id="CHEBI:18420"/>
    </cofactor>
</comment>
<comment type="cofactor">
    <cofactor evidence="8">
        <name>[4Fe-4S] cluster</name>
        <dbReference type="ChEBI" id="CHEBI:49883"/>
    </cofactor>
    <text evidence="8">Binds 1 [4Fe-4S] cluster. The cluster is coordinated with 3 cysteines and an exchangeable S-adenosyl-L-methionine.</text>
</comment>
<dbReference type="InterPro" id="IPR007197">
    <property type="entry name" value="rSAM"/>
</dbReference>
<dbReference type="EMBL" id="JAACAK010000047">
    <property type="protein sequence ID" value="NIR74778.1"/>
    <property type="molecule type" value="Genomic_DNA"/>
</dbReference>
<keyword evidence="3 8" id="KW-0479">Metal-binding</keyword>
<evidence type="ECO:0000256" key="5">
    <source>
        <dbReference type="ARBA" id="ARBA00023004"/>
    </source>
</evidence>
<evidence type="ECO:0000256" key="4">
    <source>
        <dbReference type="ARBA" id="ARBA00022842"/>
    </source>
</evidence>
<dbReference type="SUPFAM" id="SSF102114">
    <property type="entry name" value="Radical SAM enzymes"/>
    <property type="match status" value="1"/>
</dbReference>
<protein>
    <recommendedName>
        <fullName evidence="8">7-carboxy-7-deazaguanine synthase</fullName>
        <shortName evidence="8">CDG synthase</shortName>
        <ecNumber evidence="8">4.3.99.3</ecNumber>
    </recommendedName>
    <alternativeName>
        <fullName evidence="8">Queuosine biosynthesis protein QueE</fullName>
    </alternativeName>
</protein>
<dbReference type="Gene3D" id="3.20.20.70">
    <property type="entry name" value="Aldolase class I"/>
    <property type="match status" value="1"/>
</dbReference>
<evidence type="ECO:0000256" key="8">
    <source>
        <dbReference type="HAMAP-Rule" id="MF_00917"/>
    </source>
</evidence>
<evidence type="ECO:0000256" key="1">
    <source>
        <dbReference type="ARBA" id="ARBA00022485"/>
    </source>
</evidence>
<proteinExistence type="inferred from homology"/>